<evidence type="ECO:0000256" key="5">
    <source>
        <dbReference type="ARBA" id="ARBA00022490"/>
    </source>
</evidence>
<dbReference type="Pfam" id="PF10294">
    <property type="entry name" value="Methyltransf_16"/>
    <property type="match status" value="1"/>
</dbReference>
<comment type="subcellular location">
    <subcellularLocation>
        <location evidence="2">Cytoplasm</location>
    </subcellularLocation>
    <subcellularLocation>
        <location evidence="1">Nucleus</location>
    </subcellularLocation>
</comment>
<evidence type="ECO:0000256" key="7">
    <source>
        <dbReference type="ARBA" id="ARBA00022679"/>
    </source>
</evidence>
<proteinExistence type="predicted"/>
<dbReference type="GO" id="GO:0005737">
    <property type="term" value="C:cytoplasm"/>
    <property type="evidence" value="ECO:0007669"/>
    <property type="project" value="UniProtKB-SubCell"/>
</dbReference>
<sequence>MDNTANVKASSLRWKILRRALLSRATPPDSEEQSHIIIKRISRRTSHGFNLIPSHVIDDERHPNKRDCSSTRDTRVCYTLPISDAPQLFLTQRVDSRADLDDFEICNRYNIDNTGLVCNWPSEDVLAHYCLSHADIFRSKKVIELGSGYGLAGFVIAAATGASEVVISDGNPQVVDYTQRNIEANTGAFGDTVVKSMTLHWNQEDITNLADTFDIIIASDCTFFKDFHRDLARIVKHLLSKAGSSEAIFLSPKRGNSLDLFLELAKENGLRFSVTENYDQEVWKRHEGFLSEDRDSWPSYEKGHSYPLLIRITL</sequence>
<evidence type="ECO:0000256" key="1">
    <source>
        <dbReference type="ARBA" id="ARBA00004123"/>
    </source>
</evidence>
<reference evidence="10" key="1">
    <citation type="journal article" date="2015" name="Proc. Natl. Acad. Sci. U.S.A.">
        <title>Genome sequencing of adzuki bean (Vigna angularis) provides insight into high starch and low fat accumulation and domestication.</title>
        <authorList>
            <person name="Yang K."/>
            <person name="Tian Z."/>
            <person name="Chen C."/>
            <person name="Luo L."/>
            <person name="Zhao B."/>
            <person name="Wang Z."/>
            <person name="Yu L."/>
            <person name="Li Y."/>
            <person name="Sun Y."/>
            <person name="Li W."/>
            <person name="Chen Y."/>
            <person name="Li Y."/>
            <person name="Zhang Y."/>
            <person name="Ai D."/>
            <person name="Zhao J."/>
            <person name="Shang C."/>
            <person name="Ma Y."/>
            <person name="Wu B."/>
            <person name="Wang M."/>
            <person name="Gao L."/>
            <person name="Sun D."/>
            <person name="Zhang P."/>
            <person name="Guo F."/>
            <person name="Wang W."/>
            <person name="Li Y."/>
            <person name="Wang J."/>
            <person name="Varshney R.K."/>
            <person name="Wang J."/>
            <person name="Ling H.Q."/>
            <person name="Wan P."/>
        </authorList>
    </citation>
    <scope>NUCLEOTIDE SEQUENCE</scope>
    <source>
        <strain evidence="10">cv. Jingnong 6</strain>
    </source>
</reference>
<keyword evidence="8" id="KW-0539">Nucleus</keyword>
<keyword evidence="6" id="KW-0489">Methyltransferase</keyword>
<dbReference type="PANTHER" id="PTHR13539:SF3">
    <property type="entry name" value="CALMODULIN-LYSINE N-METHYLTRANSFERASE"/>
    <property type="match status" value="1"/>
</dbReference>
<accession>A0A0L9TP24</accession>
<dbReference type="EC" id="2.1.1.60" evidence="3"/>
<evidence type="ECO:0000256" key="8">
    <source>
        <dbReference type="ARBA" id="ARBA00023242"/>
    </source>
</evidence>
<dbReference type="InterPro" id="IPR029063">
    <property type="entry name" value="SAM-dependent_MTases_sf"/>
</dbReference>
<dbReference type="AlphaFoldDB" id="A0A0L9TP24"/>
<dbReference type="GO" id="GO:0005634">
    <property type="term" value="C:nucleus"/>
    <property type="evidence" value="ECO:0007669"/>
    <property type="project" value="UniProtKB-SubCell"/>
</dbReference>
<dbReference type="OrthoDB" id="413520at2759"/>
<dbReference type="KEGG" id="var:108340980"/>
<dbReference type="GO" id="GO:0018025">
    <property type="term" value="F:calmodulin-lysine N-methyltransferase activity"/>
    <property type="evidence" value="ECO:0007669"/>
    <property type="project" value="UniProtKB-EC"/>
</dbReference>
<evidence type="ECO:0000256" key="4">
    <source>
        <dbReference type="ARBA" id="ARBA00020594"/>
    </source>
</evidence>
<dbReference type="PANTHER" id="PTHR13539">
    <property type="entry name" value="CALMODULIN-LYSINE N-METHYLTRANSFERASE"/>
    <property type="match status" value="1"/>
</dbReference>
<dbReference type="InterPro" id="IPR019410">
    <property type="entry name" value="Methyltransf_16"/>
</dbReference>
<dbReference type="Gramene" id="KOM32206">
    <property type="protein sequence ID" value="KOM32206"/>
    <property type="gene ID" value="LR48_Vigan01g176200"/>
</dbReference>
<evidence type="ECO:0000313" key="9">
    <source>
        <dbReference type="EMBL" id="KOM32206.1"/>
    </source>
</evidence>
<evidence type="ECO:0000256" key="6">
    <source>
        <dbReference type="ARBA" id="ARBA00022603"/>
    </source>
</evidence>
<dbReference type="CDD" id="cd02440">
    <property type="entry name" value="AdoMet_MTases"/>
    <property type="match status" value="1"/>
</dbReference>
<protein>
    <recommendedName>
        <fullName evidence="4">Calmodulin-lysine N-methyltransferase</fullName>
        <ecNumber evidence="3">2.1.1.60</ecNumber>
    </recommendedName>
</protein>
<dbReference type="Gene3D" id="3.40.50.150">
    <property type="entry name" value="Vaccinia Virus protein VP39"/>
    <property type="match status" value="1"/>
</dbReference>
<keyword evidence="7" id="KW-0808">Transferase</keyword>
<dbReference type="FunFam" id="3.40.50.150:FF:000301">
    <property type="entry name" value="Calmodulin-lysine N-methyltransferase isoform B"/>
    <property type="match status" value="1"/>
</dbReference>
<evidence type="ECO:0000313" key="10">
    <source>
        <dbReference type="Proteomes" id="UP000053144"/>
    </source>
</evidence>
<dbReference type="SUPFAM" id="SSF53335">
    <property type="entry name" value="S-adenosyl-L-methionine-dependent methyltransferases"/>
    <property type="match status" value="1"/>
</dbReference>
<dbReference type="InterPro" id="IPR025800">
    <property type="entry name" value="CaM-Lys-N-MeTrfase"/>
</dbReference>
<organism evidence="9 10">
    <name type="scientific">Phaseolus angularis</name>
    <name type="common">Azuki bean</name>
    <name type="synonym">Vigna angularis</name>
    <dbReference type="NCBI Taxonomy" id="3914"/>
    <lineage>
        <taxon>Eukaryota</taxon>
        <taxon>Viridiplantae</taxon>
        <taxon>Streptophyta</taxon>
        <taxon>Embryophyta</taxon>
        <taxon>Tracheophyta</taxon>
        <taxon>Spermatophyta</taxon>
        <taxon>Magnoliopsida</taxon>
        <taxon>eudicotyledons</taxon>
        <taxon>Gunneridae</taxon>
        <taxon>Pentapetalae</taxon>
        <taxon>rosids</taxon>
        <taxon>fabids</taxon>
        <taxon>Fabales</taxon>
        <taxon>Fabaceae</taxon>
        <taxon>Papilionoideae</taxon>
        <taxon>50 kb inversion clade</taxon>
        <taxon>NPAAA clade</taxon>
        <taxon>indigoferoid/millettioid clade</taxon>
        <taxon>Phaseoleae</taxon>
        <taxon>Vigna</taxon>
    </lineage>
</organism>
<dbReference type="Proteomes" id="UP000053144">
    <property type="component" value="Chromosome 1"/>
</dbReference>
<dbReference type="STRING" id="3914.A0A0L9TP24"/>
<dbReference type="OMA" id="WYYLAPQ"/>
<keyword evidence="5" id="KW-0963">Cytoplasm</keyword>
<dbReference type="GO" id="GO:0032259">
    <property type="term" value="P:methylation"/>
    <property type="evidence" value="ECO:0007669"/>
    <property type="project" value="UniProtKB-KW"/>
</dbReference>
<evidence type="ECO:0000256" key="2">
    <source>
        <dbReference type="ARBA" id="ARBA00004496"/>
    </source>
</evidence>
<evidence type="ECO:0000256" key="3">
    <source>
        <dbReference type="ARBA" id="ARBA00011914"/>
    </source>
</evidence>
<dbReference type="EMBL" id="CM003371">
    <property type="protein sequence ID" value="KOM32206.1"/>
    <property type="molecule type" value="Genomic_DNA"/>
</dbReference>
<name>A0A0L9TP24_PHAAN</name>
<gene>
    <name evidence="9" type="ORF">LR48_Vigan01g176200</name>
</gene>